<reference evidence="2" key="1">
    <citation type="submission" date="2011-07" db="EMBL/GenBank/DDBJ databases">
        <authorList>
            <consortium name="Caenorhabditis brenneri Sequencing and Analysis Consortium"/>
            <person name="Wilson R.K."/>
        </authorList>
    </citation>
    <scope>NUCLEOTIDE SEQUENCE [LARGE SCALE GENOMIC DNA]</scope>
    <source>
        <strain evidence="2">PB2801</strain>
    </source>
</reference>
<sequence>MDFYSARITEVEAQLLAKQIEKFTISSLRNDEVIGLQNGRNLADFPPEVLCNIFSFVGSKSTNPAPTDNFMEYLRARDPNDYQNRSWPQAQRDPPGKLDWTAKTRDEYAVRNLMSLRRVCSKFEDIINNQMVPGIDFDFLMIDVKIQGNQETPRAVVVFKYGGDGSRYPATHLRRIRRYNEIDFEHIQKFERIRNLYITDMVLTEELFETILRLDLTKATTITFERVLDVNFNENINIVNYIQNFLNTLNSPANVFFNSNVFNPNVVLFGLDENNMEVIEDEATNAQIRDLEENMKRHKMYRAGYKNRTNFAEFRRYRAFNVVNNILHSKQYISSGIPEKKSEVKMIKKQLKMDLDNLTKNRGSELKKAGKWHLRKVFELLEKQPATGRKKLLYHLKMLKKISGECPLISTDEEMSIVRQWNETRHRDHLIQQFPFLAKFQLKSRLYSITRPYSA</sequence>
<dbReference type="FunCoup" id="G0NBS8">
    <property type="interactions" value="1199"/>
</dbReference>
<proteinExistence type="predicted"/>
<dbReference type="Proteomes" id="UP000008068">
    <property type="component" value="Unassembled WGS sequence"/>
</dbReference>
<dbReference type="InParanoid" id="G0NBS8"/>
<gene>
    <name evidence="1" type="ORF">CAEBREN_20610</name>
</gene>
<organism evidence="2">
    <name type="scientific">Caenorhabditis brenneri</name>
    <name type="common">Nematode worm</name>
    <dbReference type="NCBI Taxonomy" id="135651"/>
    <lineage>
        <taxon>Eukaryota</taxon>
        <taxon>Metazoa</taxon>
        <taxon>Ecdysozoa</taxon>
        <taxon>Nematoda</taxon>
        <taxon>Chromadorea</taxon>
        <taxon>Rhabditida</taxon>
        <taxon>Rhabditina</taxon>
        <taxon>Rhabditomorpha</taxon>
        <taxon>Rhabditoidea</taxon>
        <taxon>Rhabditidae</taxon>
        <taxon>Peloderinae</taxon>
        <taxon>Caenorhabditis</taxon>
    </lineage>
</organism>
<evidence type="ECO:0000313" key="1">
    <source>
        <dbReference type="EMBL" id="EGT57118.1"/>
    </source>
</evidence>
<name>G0NBS8_CAEBE</name>
<accession>G0NBS8</accession>
<dbReference type="HOGENOM" id="CLU_577755_0_0_1"/>
<dbReference type="EMBL" id="GL379859">
    <property type="protein sequence ID" value="EGT57118.1"/>
    <property type="molecule type" value="Genomic_DNA"/>
</dbReference>
<dbReference type="AlphaFoldDB" id="G0NBS8"/>
<protein>
    <submittedName>
        <fullName evidence="1">Uncharacterized protein</fullName>
    </submittedName>
</protein>
<dbReference type="STRING" id="135651.G0NBS8"/>
<dbReference type="OrthoDB" id="5874710at2759"/>
<dbReference type="eggNOG" id="KOG0120">
    <property type="taxonomic scope" value="Eukaryota"/>
</dbReference>
<keyword evidence="2" id="KW-1185">Reference proteome</keyword>
<dbReference type="OMA" id="MINETAE"/>
<evidence type="ECO:0000313" key="2">
    <source>
        <dbReference type="Proteomes" id="UP000008068"/>
    </source>
</evidence>